<keyword evidence="2" id="KW-1185">Reference proteome</keyword>
<evidence type="ECO:0000313" key="1">
    <source>
        <dbReference type="EMBL" id="KAF8902800.1"/>
    </source>
</evidence>
<protein>
    <submittedName>
        <fullName evidence="1">Uncharacterized protein</fullName>
    </submittedName>
</protein>
<comment type="caution">
    <text evidence="1">The sequence shown here is derived from an EMBL/GenBank/DDBJ whole genome shotgun (WGS) entry which is preliminary data.</text>
</comment>
<reference evidence="1" key="1">
    <citation type="submission" date="2020-11" db="EMBL/GenBank/DDBJ databases">
        <authorList>
            <consortium name="DOE Joint Genome Institute"/>
            <person name="Ahrendt S."/>
            <person name="Riley R."/>
            <person name="Andreopoulos W."/>
            <person name="LaButti K."/>
            <person name="Pangilinan J."/>
            <person name="Ruiz-duenas F.J."/>
            <person name="Barrasa J.M."/>
            <person name="Sanchez-Garcia M."/>
            <person name="Camarero S."/>
            <person name="Miyauchi S."/>
            <person name="Serrano A."/>
            <person name="Linde D."/>
            <person name="Babiker R."/>
            <person name="Drula E."/>
            <person name="Ayuso-Fernandez I."/>
            <person name="Pacheco R."/>
            <person name="Padilla G."/>
            <person name="Ferreira P."/>
            <person name="Barriuso J."/>
            <person name="Kellner H."/>
            <person name="Castanera R."/>
            <person name="Alfaro M."/>
            <person name="Ramirez L."/>
            <person name="Pisabarro A.G."/>
            <person name="Kuo A."/>
            <person name="Tritt A."/>
            <person name="Lipzen A."/>
            <person name="He G."/>
            <person name="Yan M."/>
            <person name="Ng V."/>
            <person name="Cullen D."/>
            <person name="Martin F."/>
            <person name="Rosso M.-N."/>
            <person name="Henrissat B."/>
            <person name="Hibbett D."/>
            <person name="Martinez A.T."/>
            <person name="Grigoriev I.V."/>
        </authorList>
    </citation>
    <scope>NUCLEOTIDE SEQUENCE</scope>
    <source>
        <strain evidence="1">AH 44721</strain>
    </source>
</reference>
<evidence type="ECO:0000313" key="2">
    <source>
        <dbReference type="Proteomes" id="UP000724874"/>
    </source>
</evidence>
<gene>
    <name evidence="1" type="ORF">CPB84DRAFT_833987</name>
</gene>
<dbReference type="EMBL" id="JADNYJ010000034">
    <property type="protein sequence ID" value="KAF8902800.1"/>
    <property type="molecule type" value="Genomic_DNA"/>
</dbReference>
<accession>A0A9P5NN22</accession>
<name>A0A9P5NN22_GYMJU</name>
<dbReference type="Proteomes" id="UP000724874">
    <property type="component" value="Unassembled WGS sequence"/>
</dbReference>
<dbReference type="AlphaFoldDB" id="A0A9P5NN22"/>
<proteinExistence type="predicted"/>
<dbReference type="OrthoDB" id="3001771at2759"/>
<organism evidence="1 2">
    <name type="scientific">Gymnopilus junonius</name>
    <name type="common">Spectacular rustgill mushroom</name>
    <name type="synonym">Gymnopilus spectabilis subsp. junonius</name>
    <dbReference type="NCBI Taxonomy" id="109634"/>
    <lineage>
        <taxon>Eukaryota</taxon>
        <taxon>Fungi</taxon>
        <taxon>Dikarya</taxon>
        <taxon>Basidiomycota</taxon>
        <taxon>Agaricomycotina</taxon>
        <taxon>Agaricomycetes</taxon>
        <taxon>Agaricomycetidae</taxon>
        <taxon>Agaricales</taxon>
        <taxon>Agaricineae</taxon>
        <taxon>Hymenogastraceae</taxon>
        <taxon>Gymnopilus</taxon>
    </lineage>
</organism>
<sequence>MDYYPDLYFVKLDGRTWYNATMKRVPAWLIPQPQMRHMEISTFDSPFSRLPLVDTVQRLGMMSRAPLSSLCLSGLNLYYDPIEASRRPSRSFDGLISLYLGELDPDAIEHLLDMCVFDNLMTLTLRDCAGVRPRIFDQISSIVGMLVLDKFAMTKNNSNPRAKVSHPHADMIHLLSNWHGIILSISASDASFDTVISALSKPTPVQQSLFPGESNLLCPNMQNLIVAACPSLTFDIFKKMIEKRNRKVNYHDPLWRQKDQEAPAITKLEIKFSWPKWTRQQMDWMKTRVADFQWLEY</sequence>